<keyword evidence="3" id="KW-1185">Reference proteome</keyword>
<dbReference type="AlphaFoldDB" id="A0A4Y2F116"/>
<evidence type="ECO:0000313" key="3">
    <source>
        <dbReference type="Proteomes" id="UP000499080"/>
    </source>
</evidence>
<reference evidence="2 3" key="1">
    <citation type="journal article" date="2019" name="Sci. Rep.">
        <title>Orb-weaving spider Araneus ventricosus genome elucidates the spidroin gene catalogue.</title>
        <authorList>
            <person name="Kono N."/>
            <person name="Nakamura H."/>
            <person name="Ohtoshi R."/>
            <person name="Moran D.A.P."/>
            <person name="Shinohara A."/>
            <person name="Yoshida Y."/>
            <person name="Fujiwara M."/>
            <person name="Mori M."/>
            <person name="Tomita M."/>
            <person name="Arakawa K."/>
        </authorList>
    </citation>
    <scope>NUCLEOTIDE SEQUENCE [LARGE SCALE GENOMIC DNA]</scope>
</reference>
<evidence type="ECO:0000313" key="2">
    <source>
        <dbReference type="EMBL" id="GBM34209.1"/>
    </source>
</evidence>
<protein>
    <recommendedName>
        <fullName evidence="1">DUF4371 domain-containing protein</fullName>
    </recommendedName>
</protein>
<feature type="domain" description="DUF4371" evidence="1">
    <location>
        <begin position="12"/>
        <end position="98"/>
    </location>
</feature>
<dbReference type="OrthoDB" id="6437344at2759"/>
<comment type="caution">
    <text evidence="2">The sequence shown here is derived from an EMBL/GenBank/DDBJ whole genome shotgun (WGS) entry which is preliminary data.</text>
</comment>
<dbReference type="PANTHER" id="PTHR45749">
    <property type="match status" value="1"/>
</dbReference>
<dbReference type="Proteomes" id="UP000499080">
    <property type="component" value="Unassembled WGS sequence"/>
</dbReference>
<name>A0A4Y2F116_ARAVE</name>
<dbReference type="InterPro" id="IPR025398">
    <property type="entry name" value="DUF4371"/>
</dbReference>
<dbReference type="PANTHER" id="PTHR45749:SF28">
    <property type="entry name" value="ZINC FINGER MYM-TYPE PROTEIN 1-LIKE-RELATED"/>
    <property type="match status" value="1"/>
</dbReference>
<gene>
    <name evidence="2" type="ORF">AVEN_60557_1</name>
</gene>
<organism evidence="2 3">
    <name type="scientific">Araneus ventricosus</name>
    <name type="common">Orbweaver spider</name>
    <name type="synonym">Epeira ventricosa</name>
    <dbReference type="NCBI Taxonomy" id="182803"/>
    <lineage>
        <taxon>Eukaryota</taxon>
        <taxon>Metazoa</taxon>
        <taxon>Ecdysozoa</taxon>
        <taxon>Arthropoda</taxon>
        <taxon>Chelicerata</taxon>
        <taxon>Arachnida</taxon>
        <taxon>Araneae</taxon>
        <taxon>Araneomorphae</taxon>
        <taxon>Entelegynae</taxon>
        <taxon>Araneoidea</taxon>
        <taxon>Araneidae</taxon>
        <taxon>Araneus</taxon>
    </lineage>
</organism>
<dbReference type="EMBL" id="BGPR01000754">
    <property type="protein sequence ID" value="GBM34209.1"/>
    <property type="molecule type" value="Genomic_DNA"/>
</dbReference>
<proteinExistence type="predicted"/>
<evidence type="ECO:0000259" key="1">
    <source>
        <dbReference type="Pfam" id="PF14291"/>
    </source>
</evidence>
<accession>A0A4Y2F116</accession>
<sequence length="113" mass="13058">MRKLPKIVIVLKKIIDCILFCSVFELSLRGHDEREDSLNTGDFRGLINFSAELDSSLKDHLTSATVFKGMSKEIQNDLLDCLSSKSTRFVTEKLHKELLFWMKLLEKGYLMVF</sequence>
<dbReference type="Pfam" id="PF14291">
    <property type="entry name" value="DUF4371"/>
    <property type="match status" value="1"/>
</dbReference>